<evidence type="ECO:0000256" key="1">
    <source>
        <dbReference type="ARBA" id="ARBA00022999"/>
    </source>
</evidence>
<dbReference type="GeneTree" id="ENSGT00940000157357"/>
<name>A0A4W4H301_ELEEL</name>
<dbReference type="STRING" id="8005.ENSEEEP00000044425"/>
<evidence type="ECO:0000256" key="2">
    <source>
        <dbReference type="PROSITE-ProRule" id="PRU00191"/>
    </source>
</evidence>
<keyword evidence="1 2" id="KW-0727">SH2 domain</keyword>
<dbReference type="GO" id="GO:0005737">
    <property type="term" value="C:cytoplasm"/>
    <property type="evidence" value="ECO:0007669"/>
    <property type="project" value="TreeGrafter"/>
</dbReference>
<dbReference type="Proteomes" id="UP000314983">
    <property type="component" value="Chromosome 17"/>
</dbReference>
<dbReference type="PRINTS" id="PR00401">
    <property type="entry name" value="SH2DOMAIN"/>
</dbReference>
<dbReference type="PROSITE" id="PS50001">
    <property type="entry name" value="SH2"/>
    <property type="match status" value="1"/>
</dbReference>
<dbReference type="PANTHER" id="PTHR14388:SF5">
    <property type="entry name" value="SH2 DOMAIN-CONTAINING PROTEIN 4A"/>
    <property type="match status" value="1"/>
</dbReference>
<feature type="coiled-coil region" evidence="3">
    <location>
        <begin position="151"/>
        <end position="183"/>
    </location>
</feature>
<dbReference type="OMA" id="WKERETK"/>
<evidence type="ECO:0000259" key="5">
    <source>
        <dbReference type="PROSITE" id="PS50001"/>
    </source>
</evidence>
<proteinExistence type="predicted"/>
<evidence type="ECO:0000313" key="6">
    <source>
        <dbReference type="Ensembl" id="ENSEEEP00000044425.2"/>
    </source>
</evidence>
<protein>
    <recommendedName>
        <fullName evidence="5">SH2 domain-containing protein</fullName>
    </recommendedName>
</protein>
<accession>A0A4W4H301</accession>
<dbReference type="Gene3D" id="3.30.505.10">
    <property type="entry name" value="SH2 domain"/>
    <property type="match status" value="1"/>
</dbReference>
<organism evidence="6 7">
    <name type="scientific">Electrophorus electricus</name>
    <name type="common">Electric eel</name>
    <name type="synonym">Gymnotus electricus</name>
    <dbReference type="NCBI Taxonomy" id="8005"/>
    <lineage>
        <taxon>Eukaryota</taxon>
        <taxon>Metazoa</taxon>
        <taxon>Chordata</taxon>
        <taxon>Craniata</taxon>
        <taxon>Vertebrata</taxon>
        <taxon>Euteleostomi</taxon>
        <taxon>Actinopterygii</taxon>
        <taxon>Neopterygii</taxon>
        <taxon>Teleostei</taxon>
        <taxon>Ostariophysi</taxon>
        <taxon>Gymnotiformes</taxon>
        <taxon>Gymnotoidei</taxon>
        <taxon>Gymnotidae</taxon>
        <taxon>Electrophorus</taxon>
    </lineage>
</organism>
<dbReference type="InterPro" id="IPR000980">
    <property type="entry name" value="SH2"/>
</dbReference>
<keyword evidence="7" id="KW-1185">Reference proteome</keyword>
<feature type="domain" description="SH2" evidence="5">
    <location>
        <begin position="313"/>
        <end position="404"/>
    </location>
</feature>
<reference evidence="7" key="2">
    <citation type="journal article" date="2017" name="Sci. Adv.">
        <title>A tail of two voltages: Proteomic comparison of the three electric organs of the electric eel.</title>
        <authorList>
            <person name="Traeger L.L."/>
            <person name="Sabat G."/>
            <person name="Barrett-Wilt G.A."/>
            <person name="Wells G.B."/>
            <person name="Sussman M.R."/>
        </authorList>
    </citation>
    <scope>NUCLEOTIDE SEQUENCE [LARGE SCALE GENOMIC DNA]</scope>
</reference>
<dbReference type="Ensembl" id="ENSEEET00000044929.2">
    <property type="protein sequence ID" value="ENSEEEP00000044425.2"/>
    <property type="gene ID" value="ENSEEEG00000020984.2"/>
</dbReference>
<gene>
    <name evidence="6" type="primary">SH2D4A</name>
</gene>
<reference evidence="7" key="1">
    <citation type="journal article" date="2014" name="Science">
        <title>Nonhuman genetics. Genomic basis for the convergent evolution of electric organs.</title>
        <authorList>
            <person name="Gallant J.R."/>
            <person name="Traeger L.L."/>
            <person name="Volkening J.D."/>
            <person name="Moffett H."/>
            <person name="Chen P.H."/>
            <person name="Novina C.D."/>
            <person name="Phillips G.N.Jr."/>
            <person name="Anand R."/>
            <person name="Wells G.B."/>
            <person name="Pinch M."/>
            <person name="Guth R."/>
            <person name="Unguez G.A."/>
            <person name="Albert J.S."/>
            <person name="Zakon H.H."/>
            <person name="Samanta M.P."/>
            <person name="Sussman M.R."/>
        </authorList>
    </citation>
    <scope>NUCLEOTIDE SEQUENCE [LARGE SCALE GENOMIC DNA]</scope>
</reference>
<evidence type="ECO:0000256" key="4">
    <source>
        <dbReference type="SAM" id="MobiDB-lite"/>
    </source>
</evidence>
<dbReference type="AlphaFoldDB" id="A0A4W4H301"/>
<keyword evidence="3" id="KW-0175">Coiled coil</keyword>
<reference evidence="6" key="3">
    <citation type="submission" date="2020-05" db="EMBL/GenBank/DDBJ databases">
        <title>Electrophorus electricus (electric eel) genome, fEleEle1, primary haplotype.</title>
        <authorList>
            <person name="Myers G."/>
            <person name="Meyer A."/>
            <person name="Fedrigo O."/>
            <person name="Formenti G."/>
            <person name="Rhie A."/>
            <person name="Tracey A."/>
            <person name="Sims Y."/>
            <person name="Jarvis E.D."/>
        </authorList>
    </citation>
    <scope>NUCLEOTIDE SEQUENCE [LARGE SCALE GENOMIC DNA]</scope>
</reference>
<dbReference type="SUPFAM" id="SSF55550">
    <property type="entry name" value="SH2 domain"/>
    <property type="match status" value="1"/>
</dbReference>
<reference evidence="6" key="5">
    <citation type="submission" date="2025-09" db="UniProtKB">
        <authorList>
            <consortium name="Ensembl"/>
        </authorList>
    </citation>
    <scope>IDENTIFICATION</scope>
</reference>
<dbReference type="SMART" id="SM00252">
    <property type="entry name" value="SH2"/>
    <property type="match status" value="1"/>
</dbReference>
<sequence>MLQQILTNMFIEPELLAELNEEQKQVLFFKMREEQVRRWRERETGLEKEEAGTVKPRKVSGKTVSWLKGSDNDVWVWLMGEHPDDKPYDQICDEIMAERAANQAQKEAKEFRAKKEAEIEKRFSGLYVEQEETDRQKQACKAAALEYSRCHNLLQKRYEAEERRKAEEEVRRLEDKRAQQIFMDLKEVQHQGKGQDKEEKAWQDSLRKSKVADQRRRSLAKQTREDNRRRSLKALERGRVAAMTKAFGGQTTALPPKAKPRKLTLTNEPIDQRPNMRHSVSSSNREEIIRWFREQQLPLRVCFQQDQTCIAPWFHGIISLQEAEDFLGSVSPGGFLVRVSERILGYVLSYRSQEGFKHFLIDAADNCYMLLGDQIKFTSLEELVEYHKDEPLTASGGERLLMACGQKPGNLDYSELFT</sequence>
<reference evidence="6" key="4">
    <citation type="submission" date="2025-08" db="UniProtKB">
        <authorList>
            <consortium name="Ensembl"/>
        </authorList>
    </citation>
    <scope>IDENTIFICATION</scope>
</reference>
<feature type="region of interest" description="Disordered" evidence="4">
    <location>
        <begin position="185"/>
        <end position="233"/>
    </location>
</feature>
<evidence type="ECO:0000256" key="3">
    <source>
        <dbReference type="SAM" id="Coils"/>
    </source>
</evidence>
<dbReference type="Pfam" id="PF00017">
    <property type="entry name" value="SH2"/>
    <property type="match status" value="1"/>
</dbReference>
<dbReference type="InterPro" id="IPR036860">
    <property type="entry name" value="SH2_dom_sf"/>
</dbReference>
<dbReference type="PANTHER" id="PTHR14388">
    <property type="entry name" value="T CELL-SPECIFIC ADAPTER PROTEIN TSAD"/>
    <property type="match status" value="1"/>
</dbReference>
<evidence type="ECO:0000313" key="7">
    <source>
        <dbReference type="Proteomes" id="UP000314983"/>
    </source>
</evidence>